<proteinExistence type="predicted"/>
<dbReference type="Gene3D" id="3.40.1410.10">
    <property type="entry name" value="Chorismate lyase-like"/>
    <property type="match status" value="1"/>
</dbReference>
<dbReference type="Proteomes" id="UP000092714">
    <property type="component" value="Unassembled WGS sequence"/>
</dbReference>
<keyword evidence="3" id="KW-0804">Transcription</keyword>
<dbReference type="SMART" id="SM00345">
    <property type="entry name" value="HTH_GNTR"/>
    <property type="match status" value="1"/>
</dbReference>
<keyword evidence="1" id="KW-0805">Transcription regulation</keyword>
<dbReference type="SUPFAM" id="SSF64288">
    <property type="entry name" value="Chorismate lyase-like"/>
    <property type="match status" value="1"/>
</dbReference>
<dbReference type="CDD" id="cd07377">
    <property type="entry name" value="WHTH_GntR"/>
    <property type="match status" value="1"/>
</dbReference>
<dbReference type="RefSeq" id="WP_027098082.1">
    <property type="nucleotide sequence ID" value="NZ_CABHIH010000003.1"/>
</dbReference>
<comment type="caution">
    <text evidence="5">The sequence shown here is derived from an EMBL/GenBank/DDBJ whole genome shotgun (WGS) entry which is preliminary data.</text>
</comment>
<evidence type="ECO:0000256" key="2">
    <source>
        <dbReference type="ARBA" id="ARBA00023125"/>
    </source>
</evidence>
<organism evidence="5 6">
    <name type="scientific">Clostridium paraputrificum</name>
    <dbReference type="NCBI Taxonomy" id="29363"/>
    <lineage>
        <taxon>Bacteria</taxon>
        <taxon>Bacillati</taxon>
        <taxon>Bacillota</taxon>
        <taxon>Clostridia</taxon>
        <taxon>Eubacteriales</taxon>
        <taxon>Clostridiaceae</taxon>
        <taxon>Clostridium</taxon>
    </lineage>
</organism>
<dbReference type="InterPro" id="IPR000524">
    <property type="entry name" value="Tscrpt_reg_HTH_GntR"/>
</dbReference>
<dbReference type="PANTHER" id="PTHR44846:SF1">
    <property type="entry name" value="MANNOSYL-D-GLYCERATE TRANSPORT_METABOLISM SYSTEM REPRESSOR MNGR-RELATED"/>
    <property type="match status" value="1"/>
</dbReference>
<dbReference type="AlphaFoldDB" id="A0A174SNK7"/>
<dbReference type="PROSITE" id="PS50949">
    <property type="entry name" value="HTH_GNTR"/>
    <property type="match status" value="1"/>
</dbReference>
<dbReference type="InterPro" id="IPR036388">
    <property type="entry name" value="WH-like_DNA-bd_sf"/>
</dbReference>
<protein>
    <recommendedName>
        <fullName evidence="4">HTH gntR-type domain-containing protein</fullName>
    </recommendedName>
</protein>
<evidence type="ECO:0000313" key="6">
    <source>
        <dbReference type="Proteomes" id="UP000092714"/>
    </source>
</evidence>
<dbReference type="InterPro" id="IPR011663">
    <property type="entry name" value="UTRA"/>
</dbReference>
<evidence type="ECO:0000259" key="4">
    <source>
        <dbReference type="PROSITE" id="PS50949"/>
    </source>
</evidence>
<dbReference type="eggNOG" id="COG2188">
    <property type="taxonomic scope" value="Bacteria"/>
</dbReference>
<reference evidence="5 6" key="1">
    <citation type="submission" date="2016-06" db="EMBL/GenBank/DDBJ databases">
        <authorList>
            <person name="Kjaerup R.B."/>
            <person name="Dalgaard T.S."/>
            <person name="Juul-Madsen H.R."/>
        </authorList>
    </citation>
    <scope>NUCLEOTIDE SEQUENCE [LARGE SCALE GENOMIC DNA]</scope>
    <source>
        <strain evidence="5 6">373-A1</strain>
    </source>
</reference>
<evidence type="ECO:0000256" key="3">
    <source>
        <dbReference type="ARBA" id="ARBA00023163"/>
    </source>
</evidence>
<dbReference type="EMBL" id="MAPZ01000025">
    <property type="protein sequence ID" value="OBY10105.1"/>
    <property type="molecule type" value="Genomic_DNA"/>
</dbReference>
<keyword evidence="2" id="KW-0238">DNA-binding</keyword>
<dbReference type="Pfam" id="PF07702">
    <property type="entry name" value="UTRA"/>
    <property type="match status" value="1"/>
</dbReference>
<dbReference type="Pfam" id="PF00392">
    <property type="entry name" value="GntR"/>
    <property type="match status" value="1"/>
</dbReference>
<gene>
    <name evidence="5" type="ORF">CP373A1_13470</name>
</gene>
<dbReference type="InterPro" id="IPR036390">
    <property type="entry name" value="WH_DNA-bd_sf"/>
</dbReference>
<dbReference type="InterPro" id="IPR050679">
    <property type="entry name" value="Bact_HTH_transcr_reg"/>
</dbReference>
<dbReference type="GO" id="GO:0045892">
    <property type="term" value="P:negative regulation of DNA-templated transcription"/>
    <property type="evidence" value="ECO:0007669"/>
    <property type="project" value="TreeGrafter"/>
</dbReference>
<dbReference type="InterPro" id="IPR028978">
    <property type="entry name" value="Chorismate_lyase_/UTRA_dom_sf"/>
</dbReference>
<dbReference type="Gene3D" id="1.10.10.10">
    <property type="entry name" value="Winged helix-like DNA-binding domain superfamily/Winged helix DNA-binding domain"/>
    <property type="match status" value="1"/>
</dbReference>
<dbReference type="SUPFAM" id="SSF46785">
    <property type="entry name" value="Winged helix' DNA-binding domain"/>
    <property type="match status" value="1"/>
</dbReference>
<keyword evidence="6" id="KW-1185">Reference proteome</keyword>
<evidence type="ECO:0000256" key="1">
    <source>
        <dbReference type="ARBA" id="ARBA00023015"/>
    </source>
</evidence>
<dbReference type="GO" id="GO:0003700">
    <property type="term" value="F:DNA-binding transcription factor activity"/>
    <property type="evidence" value="ECO:0007669"/>
    <property type="project" value="InterPro"/>
</dbReference>
<feature type="domain" description="HTH gntR-type" evidence="4">
    <location>
        <begin position="8"/>
        <end position="75"/>
    </location>
</feature>
<dbReference type="GeneID" id="79983998"/>
<accession>A0A174SNK7</accession>
<dbReference type="PRINTS" id="PR00035">
    <property type="entry name" value="HTHGNTR"/>
</dbReference>
<dbReference type="GO" id="GO:0003677">
    <property type="term" value="F:DNA binding"/>
    <property type="evidence" value="ECO:0007669"/>
    <property type="project" value="UniProtKB-KW"/>
</dbReference>
<evidence type="ECO:0000313" key="5">
    <source>
        <dbReference type="EMBL" id="OBY10105.1"/>
    </source>
</evidence>
<dbReference type="PANTHER" id="PTHR44846">
    <property type="entry name" value="MANNOSYL-D-GLYCERATE TRANSPORT/METABOLISM SYSTEM REPRESSOR MNGR-RELATED"/>
    <property type="match status" value="1"/>
</dbReference>
<sequence>MLSSENKLPLYLQLVKTLKKQIKENMKENDKIPSEKEICDMYSVSRTTVRLAMAELEKDGFIYRLQGKGSFVSDLKKVSSNSFIEVDERNILEKLYYNLYEYILIMFGMTSIFDKDITSLAEEMKALLMQYLVIINDKKSILVDYYFLDNKFNSIDKSSLEVNSIDDLLDKMEIKINRVEENYIIESASQELSNKLDIEINHPLLCVKKKFYDSNNEIILISIKHIVTERYTYTNFIKN</sequence>
<name>A0A174SNK7_9CLOT</name>